<comment type="caution">
    <text evidence="2">The sequence shown here is derived from an EMBL/GenBank/DDBJ whole genome shotgun (WGS) entry which is preliminary data.</text>
</comment>
<evidence type="ECO:0000256" key="1">
    <source>
        <dbReference type="SAM" id="MobiDB-lite"/>
    </source>
</evidence>
<name>A0ABR3PRT0_9TREE</name>
<dbReference type="GeneID" id="95989832"/>
<dbReference type="RefSeq" id="XP_069205108.1">
    <property type="nucleotide sequence ID" value="XM_069357171.1"/>
</dbReference>
<evidence type="ECO:0000313" key="3">
    <source>
        <dbReference type="Proteomes" id="UP001565368"/>
    </source>
</evidence>
<feature type="compositionally biased region" description="Basic and acidic residues" evidence="1">
    <location>
        <begin position="28"/>
        <end position="42"/>
    </location>
</feature>
<proteinExistence type="predicted"/>
<sequence>MPRQHRRTPRTADPRPARLLQREPGQPDPRRDPANPEHRGHLSHELIGGAAAFAAARAYEQRQARDGAPPNHQLAKELLAAFAGAEVDKLVETRGLDFVDREQAKREAQRQAEAALAQSGQFN</sequence>
<accession>A0ABR3PRT0</accession>
<dbReference type="InterPro" id="IPR022234">
    <property type="entry name" value="DUF3759"/>
</dbReference>
<organism evidence="2 3">
    <name type="scientific">Vanrija albida</name>
    <dbReference type="NCBI Taxonomy" id="181172"/>
    <lineage>
        <taxon>Eukaryota</taxon>
        <taxon>Fungi</taxon>
        <taxon>Dikarya</taxon>
        <taxon>Basidiomycota</taxon>
        <taxon>Agaricomycotina</taxon>
        <taxon>Tremellomycetes</taxon>
        <taxon>Trichosporonales</taxon>
        <taxon>Trichosporonaceae</taxon>
        <taxon>Vanrija</taxon>
    </lineage>
</organism>
<dbReference type="PANTHER" id="PTHR37450">
    <property type="entry name" value="CIPC PROTEIN"/>
    <property type="match status" value="1"/>
</dbReference>
<reference evidence="2 3" key="1">
    <citation type="submission" date="2023-08" db="EMBL/GenBank/DDBJ databases">
        <title>Annotated Genome Sequence of Vanrija albida AlHP1.</title>
        <authorList>
            <person name="Herzog R."/>
        </authorList>
    </citation>
    <scope>NUCLEOTIDE SEQUENCE [LARGE SCALE GENOMIC DNA]</scope>
    <source>
        <strain evidence="2 3">AlHP1</strain>
    </source>
</reference>
<dbReference type="Pfam" id="PF12585">
    <property type="entry name" value="DUF3759"/>
    <property type="match status" value="1"/>
</dbReference>
<dbReference type="Proteomes" id="UP001565368">
    <property type="component" value="Unassembled WGS sequence"/>
</dbReference>
<dbReference type="EMBL" id="JBBXJM010000007">
    <property type="protein sequence ID" value="KAL1405164.1"/>
    <property type="molecule type" value="Genomic_DNA"/>
</dbReference>
<protein>
    <submittedName>
        <fullName evidence="2">Uncharacterized protein</fullName>
    </submittedName>
</protein>
<keyword evidence="3" id="KW-1185">Reference proteome</keyword>
<evidence type="ECO:0000313" key="2">
    <source>
        <dbReference type="EMBL" id="KAL1405164.1"/>
    </source>
</evidence>
<feature type="region of interest" description="Disordered" evidence="1">
    <location>
        <begin position="1"/>
        <end position="42"/>
    </location>
</feature>
<gene>
    <name evidence="2" type="ORF">Q8F55_008789</name>
</gene>
<dbReference type="PANTHER" id="PTHR37450:SF1">
    <property type="entry name" value="CIPC PROTEIN"/>
    <property type="match status" value="1"/>
</dbReference>